<comment type="caution">
    <text evidence="1">The sequence shown here is derived from an EMBL/GenBank/DDBJ whole genome shotgun (WGS) entry which is preliminary data.</text>
</comment>
<dbReference type="InterPro" id="IPR052931">
    <property type="entry name" value="Prophage_regulatory_activator"/>
</dbReference>
<keyword evidence="2" id="KW-1185">Reference proteome</keyword>
<dbReference type="Gene3D" id="1.10.238.160">
    <property type="match status" value="1"/>
</dbReference>
<organism evidence="1 2">
    <name type="scientific">Aromatoleum buckelii</name>
    <dbReference type="NCBI Taxonomy" id="200254"/>
    <lineage>
        <taxon>Bacteria</taxon>
        <taxon>Pseudomonadati</taxon>
        <taxon>Pseudomonadota</taxon>
        <taxon>Betaproteobacteria</taxon>
        <taxon>Rhodocyclales</taxon>
        <taxon>Rhodocyclaceae</taxon>
        <taxon>Aromatoleum</taxon>
    </lineage>
</organism>
<dbReference type="InterPro" id="IPR010260">
    <property type="entry name" value="AlpA"/>
</dbReference>
<reference evidence="1" key="1">
    <citation type="submission" date="2019-12" db="EMBL/GenBank/DDBJ databases">
        <title>Comparative genomics gives insights into the taxonomy of the Azoarcus-Aromatoleum group and reveals separate origins of nif in the plant-associated Azoarcus and non-plant-associated Aromatoleum sub-groups.</title>
        <authorList>
            <person name="Lafos M."/>
            <person name="Maluk M."/>
            <person name="Batista M."/>
            <person name="Junghare M."/>
            <person name="Carmona M."/>
            <person name="Faoro H."/>
            <person name="Cruz L.M."/>
            <person name="Battistoni F."/>
            <person name="De Souza E."/>
            <person name="Pedrosa F."/>
            <person name="Chen W.-M."/>
            <person name="Poole P.S."/>
            <person name="Dixon R.A."/>
            <person name="James E.K."/>
        </authorList>
    </citation>
    <scope>NUCLEOTIDE SEQUENCE</scope>
    <source>
        <strain evidence="1">U120</strain>
    </source>
</reference>
<proteinExistence type="predicted"/>
<dbReference type="PANTHER" id="PTHR36154:SF1">
    <property type="entry name" value="DNA-BINDING TRANSCRIPTIONAL ACTIVATOR ALPA"/>
    <property type="match status" value="1"/>
</dbReference>
<gene>
    <name evidence="1" type="ORF">GO608_15995</name>
</gene>
<evidence type="ECO:0000313" key="2">
    <source>
        <dbReference type="Proteomes" id="UP000601990"/>
    </source>
</evidence>
<dbReference type="PANTHER" id="PTHR36154">
    <property type="entry name" value="DNA-BINDING TRANSCRIPTIONAL ACTIVATOR ALPA"/>
    <property type="match status" value="1"/>
</dbReference>
<dbReference type="EMBL" id="WTVH01000037">
    <property type="protein sequence ID" value="NMF94819.1"/>
    <property type="molecule type" value="Genomic_DNA"/>
</dbReference>
<dbReference type="RefSeq" id="WP_169200036.1">
    <property type="nucleotide sequence ID" value="NZ_WTVH02000010.1"/>
</dbReference>
<sequence length="73" mass="8072">MEQVKAALRILRLKQVKDRTSLATSTIYELSKAGKFPRQINLGVANRVGWLESEVDAWIAERVSTSRGSKAAA</sequence>
<accession>A0ABX1N6C2</accession>
<dbReference type="Pfam" id="PF05930">
    <property type="entry name" value="Phage_AlpA"/>
    <property type="match status" value="1"/>
</dbReference>
<dbReference type="Proteomes" id="UP000601990">
    <property type="component" value="Unassembled WGS sequence"/>
</dbReference>
<protein>
    <submittedName>
        <fullName evidence="1">AlpA family phage regulatory protein</fullName>
    </submittedName>
</protein>
<evidence type="ECO:0000313" key="1">
    <source>
        <dbReference type="EMBL" id="NMF94819.1"/>
    </source>
</evidence>
<name>A0ABX1N6C2_9RHOO</name>